<dbReference type="OMA" id="GYRICIN"/>
<dbReference type="InterPro" id="IPR036291">
    <property type="entry name" value="NAD(P)-bd_dom_sf"/>
</dbReference>
<dbReference type="Gene3D" id="3.40.50.720">
    <property type="entry name" value="NAD(P)-binding Rossmann-like Domain"/>
    <property type="match status" value="1"/>
</dbReference>
<evidence type="ECO:0000256" key="1">
    <source>
        <dbReference type="ARBA" id="ARBA00006484"/>
    </source>
</evidence>
<keyword evidence="3" id="KW-0560">Oxidoreductase</keyword>
<evidence type="ECO:0000256" key="3">
    <source>
        <dbReference type="ARBA" id="ARBA00023002"/>
    </source>
</evidence>
<dbReference type="Pfam" id="PF13561">
    <property type="entry name" value="adh_short_C2"/>
    <property type="match status" value="1"/>
</dbReference>
<dbReference type="InterPro" id="IPR020904">
    <property type="entry name" value="Sc_DH/Rdtase_CS"/>
</dbReference>
<name>B6HHX3_PENRW</name>
<dbReference type="GO" id="GO:0050664">
    <property type="term" value="F:oxidoreductase activity, acting on NAD(P)H, oxygen as acceptor"/>
    <property type="evidence" value="ECO:0007669"/>
    <property type="project" value="TreeGrafter"/>
</dbReference>
<protein>
    <submittedName>
        <fullName evidence="5">Pc21g01050 protein</fullName>
    </submittedName>
</protein>
<dbReference type="GO" id="GO:0050085">
    <property type="term" value="F:mannitol 2-dehydrogenase (NADP+) activity"/>
    <property type="evidence" value="ECO:0007669"/>
    <property type="project" value="UniProtKB-ARBA"/>
</dbReference>
<keyword evidence="6" id="KW-1185">Reference proteome</keyword>
<dbReference type="AlphaFoldDB" id="B6HHX3"/>
<reference evidence="5 6" key="1">
    <citation type="journal article" date="2008" name="Nat. Biotechnol.">
        <title>Genome sequencing and analysis of the filamentous fungus Penicillium chrysogenum.</title>
        <authorList>
            <person name="van den Berg M.A."/>
            <person name="Albang R."/>
            <person name="Albermann K."/>
            <person name="Badger J.H."/>
            <person name="Daran J.-M."/>
            <person name="Driessen A.J.M."/>
            <person name="Garcia-Estrada C."/>
            <person name="Fedorova N.D."/>
            <person name="Harris D.M."/>
            <person name="Heijne W.H.M."/>
            <person name="Joardar V.S."/>
            <person name="Kiel J.A.K.W."/>
            <person name="Kovalchuk A."/>
            <person name="Martin J.F."/>
            <person name="Nierman W.C."/>
            <person name="Nijland J.G."/>
            <person name="Pronk J.T."/>
            <person name="Roubos J.A."/>
            <person name="van der Klei I.J."/>
            <person name="van Peij N.N.M.E."/>
            <person name="Veenhuis M."/>
            <person name="von Doehren H."/>
            <person name="Wagner C."/>
            <person name="Wortman J.R."/>
            <person name="Bovenberg R.A.L."/>
        </authorList>
    </citation>
    <scope>NUCLEOTIDE SEQUENCE [LARGE SCALE GENOMIC DNA]</scope>
    <source>
        <strain evidence="6">ATCC 28089 / DSM 1075 / NRRL 1951 / Wisconsin 54-1255</strain>
    </source>
</reference>
<dbReference type="FunFam" id="3.40.50.720:FF:000090">
    <property type="entry name" value="NADP-dependent mannitol dehydrogenase"/>
    <property type="match status" value="1"/>
</dbReference>
<keyword evidence="2" id="KW-0521">NADP</keyword>
<evidence type="ECO:0000313" key="5">
    <source>
        <dbReference type="EMBL" id="CAP95002.1"/>
    </source>
</evidence>
<dbReference type="SUPFAM" id="SSF51735">
    <property type="entry name" value="NAD(P)-binding Rossmann-fold domains"/>
    <property type="match status" value="1"/>
</dbReference>
<sequence>MFKPTVAHTAIKALNTARPAFAVARPATRFTRPLSYTASLGKKKSDDPTKDPILSATTAAPEGASGEKEGQFARTDESVQIEYPPDSEMPTQPVAQGRGGMHFKRTLAQFSLEKKVSMVTGGARGLGLVMGQGLVEYVLQPTGANAVVLTSTPEDEAESAAASLIEQFRKENPGLEEMPNVTAHYADVANPDSVNAAMAEVLAKHGQVDNLVTSAGFTENFEAINYPFDRMQKLWGVNVDGTYLFAINVAKHLIERKAPGSIVMIGSMSGSIVNVPQPQAPYNAAKAAVRHLAASLAVEWAGHGIRVNCISPGYMLTALTRKILDENPQLRDQWTSLIPVGKMGTPEDLMGAVTFLLSDASKYITGADLRVDGGYTVT</sequence>
<dbReference type="EMBL" id="AM920436">
    <property type="protein sequence ID" value="CAP95002.1"/>
    <property type="molecule type" value="Genomic_DNA"/>
</dbReference>
<dbReference type="OrthoDB" id="5307821at2759"/>
<dbReference type="HOGENOM" id="CLU_010194_1_1_1"/>
<dbReference type="PANTHER" id="PTHR43008">
    <property type="entry name" value="BENZIL REDUCTASE"/>
    <property type="match status" value="1"/>
</dbReference>
<feature type="region of interest" description="Disordered" evidence="4">
    <location>
        <begin position="34"/>
        <end position="76"/>
    </location>
</feature>
<dbReference type="Proteomes" id="UP000000724">
    <property type="component" value="Contig Pc00c21"/>
</dbReference>
<dbReference type="PRINTS" id="PR00080">
    <property type="entry name" value="SDRFAMILY"/>
</dbReference>
<feature type="compositionally biased region" description="Basic and acidic residues" evidence="4">
    <location>
        <begin position="65"/>
        <end position="76"/>
    </location>
</feature>
<dbReference type="InterPro" id="IPR002347">
    <property type="entry name" value="SDR_fam"/>
</dbReference>
<dbReference type="PRINTS" id="PR00081">
    <property type="entry name" value="GDHRDH"/>
</dbReference>
<dbReference type="BioCyc" id="PCHR:PC21G01050-MONOMER"/>
<proteinExistence type="inferred from homology"/>
<organism evidence="5 6">
    <name type="scientific">Penicillium rubens (strain ATCC 28089 / DSM 1075 / NRRL 1951 / Wisconsin 54-1255)</name>
    <name type="common">Penicillium chrysogenum</name>
    <dbReference type="NCBI Taxonomy" id="500485"/>
    <lineage>
        <taxon>Eukaryota</taxon>
        <taxon>Fungi</taxon>
        <taxon>Dikarya</taxon>
        <taxon>Ascomycota</taxon>
        <taxon>Pezizomycotina</taxon>
        <taxon>Eurotiomycetes</taxon>
        <taxon>Eurotiomycetidae</taxon>
        <taxon>Eurotiales</taxon>
        <taxon>Aspergillaceae</taxon>
        <taxon>Penicillium</taxon>
        <taxon>Penicillium chrysogenum species complex</taxon>
    </lineage>
</organism>
<accession>B6HHX3</accession>
<dbReference type="VEuPathDB" id="FungiDB:PCH_Pc21g01050"/>
<evidence type="ECO:0000256" key="2">
    <source>
        <dbReference type="ARBA" id="ARBA00022857"/>
    </source>
</evidence>
<gene>
    <name evidence="5" type="ORF">Pc21g01050</name>
    <name evidence="5" type="ORF">PCH_Pc21g01050</name>
</gene>
<comment type="similarity">
    <text evidence="1">Belongs to the short-chain dehydrogenases/reductases (SDR) family.</text>
</comment>
<dbReference type="PROSITE" id="PS00061">
    <property type="entry name" value="ADH_SHORT"/>
    <property type="match status" value="1"/>
</dbReference>
<evidence type="ECO:0000256" key="4">
    <source>
        <dbReference type="SAM" id="MobiDB-lite"/>
    </source>
</evidence>
<evidence type="ECO:0000313" key="6">
    <source>
        <dbReference type="Proteomes" id="UP000000724"/>
    </source>
</evidence>
<dbReference type="eggNOG" id="KOG0725">
    <property type="taxonomic scope" value="Eukaryota"/>
</dbReference>
<dbReference type="GO" id="GO:0019594">
    <property type="term" value="P:mannitol metabolic process"/>
    <property type="evidence" value="ECO:0007669"/>
    <property type="project" value="UniProtKB-ARBA"/>
</dbReference>
<dbReference type="PANTHER" id="PTHR43008:SF14">
    <property type="entry name" value="DEHYDROGENASE ARBD, PUTATIVE-RELATED"/>
    <property type="match status" value="1"/>
</dbReference>